<dbReference type="GO" id="GO:0005886">
    <property type="term" value="C:plasma membrane"/>
    <property type="evidence" value="ECO:0007669"/>
    <property type="project" value="UniProtKB-SubCell"/>
</dbReference>
<keyword evidence="3" id="KW-0716">Sensory transduction</keyword>
<dbReference type="AlphaFoldDB" id="A0A8K0GJL9"/>
<keyword evidence="5" id="KW-0552">Olfaction</keyword>
<evidence type="ECO:0000313" key="12">
    <source>
        <dbReference type="Proteomes" id="UP000801492"/>
    </source>
</evidence>
<dbReference type="Proteomes" id="UP000801492">
    <property type="component" value="Unassembled WGS sequence"/>
</dbReference>
<dbReference type="GO" id="GO:0007165">
    <property type="term" value="P:signal transduction"/>
    <property type="evidence" value="ECO:0007669"/>
    <property type="project" value="UniProtKB-KW"/>
</dbReference>
<dbReference type="EMBL" id="VTPC01000856">
    <property type="protein sequence ID" value="KAF2904107.1"/>
    <property type="molecule type" value="Genomic_DNA"/>
</dbReference>
<dbReference type="OrthoDB" id="6604226at2759"/>
<keyword evidence="9" id="KW-0807">Transducer</keyword>
<keyword evidence="6 10" id="KW-1133">Transmembrane helix</keyword>
<gene>
    <name evidence="11" type="ORF">ILUMI_02060</name>
</gene>
<dbReference type="Pfam" id="PF02949">
    <property type="entry name" value="7tm_6"/>
    <property type="match status" value="1"/>
</dbReference>
<dbReference type="InterPro" id="IPR004117">
    <property type="entry name" value="7tm6_olfct_rcpt"/>
</dbReference>
<evidence type="ECO:0000256" key="7">
    <source>
        <dbReference type="ARBA" id="ARBA00023136"/>
    </source>
</evidence>
<evidence type="ECO:0000256" key="2">
    <source>
        <dbReference type="ARBA" id="ARBA00022475"/>
    </source>
</evidence>
<evidence type="ECO:0000256" key="5">
    <source>
        <dbReference type="ARBA" id="ARBA00022725"/>
    </source>
</evidence>
<evidence type="ECO:0000313" key="11">
    <source>
        <dbReference type="EMBL" id="KAF2904107.1"/>
    </source>
</evidence>
<accession>A0A8K0GJL9</accession>
<evidence type="ECO:0000256" key="8">
    <source>
        <dbReference type="ARBA" id="ARBA00023170"/>
    </source>
</evidence>
<comment type="subcellular location">
    <subcellularLocation>
        <location evidence="1">Cell membrane</location>
        <topology evidence="1">Multi-pass membrane protein</topology>
    </subcellularLocation>
</comment>
<keyword evidence="12" id="KW-1185">Reference proteome</keyword>
<dbReference type="PANTHER" id="PTHR21137:SF35">
    <property type="entry name" value="ODORANT RECEPTOR 19A-RELATED"/>
    <property type="match status" value="1"/>
</dbReference>
<evidence type="ECO:0000256" key="10">
    <source>
        <dbReference type="SAM" id="Phobius"/>
    </source>
</evidence>
<keyword evidence="7 10" id="KW-0472">Membrane</keyword>
<keyword evidence="2" id="KW-1003">Cell membrane</keyword>
<evidence type="ECO:0000256" key="3">
    <source>
        <dbReference type="ARBA" id="ARBA00022606"/>
    </source>
</evidence>
<evidence type="ECO:0000256" key="9">
    <source>
        <dbReference type="ARBA" id="ARBA00023224"/>
    </source>
</evidence>
<evidence type="ECO:0000256" key="1">
    <source>
        <dbReference type="ARBA" id="ARBA00004651"/>
    </source>
</evidence>
<feature type="transmembrane region" description="Helical" evidence="10">
    <location>
        <begin position="68"/>
        <end position="86"/>
    </location>
</feature>
<feature type="transmembrane region" description="Helical" evidence="10">
    <location>
        <begin position="37"/>
        <end position="56"/>
    </location>
</feature>
<sequence>MAVSKCEDAFRIPYNMLILTGIWPKENSDITFRIRTLSSWFFALSLCINMLIELLHDIDNFTKLSETLYIMVTYMGFIAKLLVFSYREKEFLNIINFLKDPIFASYSEELDHYMKKTIRQLVCLASIYRACTLLLIFGYIIYPILDNKPLPFPLPYDLGKYTIMMYVLQIIGESFSAVNNISLDLICISLLGIVTAQLDILAETIIRSNQDDSLLGDTQILNEVNNSTIGKLKQCVKHHIGIIRSGLC</sequence>
<reference evidence="11" key="1">
    <citation type="submission" date="2019-08" db="EMBL/GenBank/DDBJ databases">
        <title>The genome of the North American firefly Photinus pyralis.</title>
        <authorList>
            <consortium name="Photinus pyralis genome working group"/>
            <person name="Fallon T.R."/>
            <person name="Sander Lower S.E."/>
            <person name="Weng J.-K."/>
        </authorList>
    </citation>
    <scope>NUCLEOTIDE SEQUENCE</scope>
    <source>
        <strain evidence="11">TRF0915ILg1</strain>
        <tissue evidence="11">Whole body</tissue>
    </source>
</reference>
<keyword evidence="4 10" id="KW-0812">Transmembrane</keyword>
<organism evidence="11 12">
    <name type="scientific">Ignelater luminosus</name>
    <name type="common">Cucubano</name>
    <name type="synonym">Pyrophorus luminosus</name>
    <dbReference type="NCBI Taxonomy" id="2038154"/>
    <lineage>
        <taxon>Eukaryota</taxon>
        <taxon>Metazoa</taxon>
        <taxon>Ecdysozoa</taxon>
        <taxon>Arthropoda</taxon>
        <taxon>Hexapoda</taxon>
        <taxon>Insecta</taxon>
        <taxon>Pterygota</taxon>
        <taxon>Neoptera</taxon>
        <taxon>Endopterygota</taxon>
        <taxon>Coleoptera</taxon>
        <taxon>Polyphaga</taxon>
        <taxon>Elateriformia</taxon>
        <taxon>Elateroidea</taxon>
        <taxon>Elateridae</taxon>
        <taxon>Agrypninae</taxon>
        <taxon>Pyrophorini</taxon>
        <taxon>Ignelater</taxon>
    </lineage>
</organism>
<evidence type="ECO:0000256" key="4">
    <source>
        <dbReference type="ARBA" id="ARBA00022692"/>
    </source>
</evidence>
<proteinExistence type="predicted"/>
<evidence type="ECO:0000256" key="6">
    <source>
        <dbReference type="ARBA" id="ARBA00022989"/>
    </source>
</evidence>
<dbReference type="PANTHER" id="PTHR21137">
    <property type="entry name" value="ODORANT RECEPTOR"/>
    <property type="match status" value="1"/>
</dbReference>
<feature type="transmembrane region" description="Helical" evidence="10">
    <location>
        <begin position="121"/>
        <end position="145"/>
    </location>
</feature>
<dbReference type="GO" id="GO:0005549">
    <property type="term" value="F:odorant binding"/>
    <property type="evidence" value="ECO:0007669"/>
    <property type="project" value="InterPro"/>
</dbReference>
<protein>
    <submittedName>
        <fullName evidence="11">Uncharacterized protein</fullName>
    </submittedName>
</protein>
<comment type="caution">
    <text evidence="11">The sequence shown here is derived from an EMBL/GenBank/DDBJ whole genome shotgun (WGS) entry which is preliminary data.</text>
</comment>
<keyword evidence="8" id="KW-0675">Receptor</keyword>
<dbReference type="GO" id="GO:0004984">
    <property type="term" value="F:olfactory receptor activity"/>
    <property type="evidence" value="ECO:0007669"/>
    <property type="project" value="InterPro"/>
</dbReference>
<name>A0A8K0GJL9_IGNLU</name>